<dbReference type="GO" id="GO:0008677">
    <property type="term" value="F:2-dehydropantoate 2-reductase activity"/>
    <property type="evidence" value="ECO:0007669"/>
    <property type="project" value="UniProtKB-EC"/>
</dbReference>
<dbReference type="Gene3D" id="3.40.50.720">
    <property type="entry name" value="NAD(P)-binding Rossmann-like Domain"/>
    <property type="match status" value="1"/>
</dbReference>
<dbReference type="EC" id="1.1.1.169" evidence="3 10"/>
<evidence type="ECO:0000256" key="7">
    <source>
        <dbReference type="ARBA" id="ARBA00023002"/>
    </source>
</evidence>
<dbReference type="PANTHER" id="PTHR43765">
    <property type="entry name" value="2-DEHYDROPANTOATE 2-REDUCTASE-RELATED"/>
    <property type="match status" value="1"/>
</dbReference>
<dbReference type="InterPro" id="IPR013332">
    <property type="entry name" value="KPR_N"/>
</dbReference>
<evidence type="ECO:0000256" key="6">
    <source>
        <dbReference type="ARBA" id="ARBA00022857"/>
    </source>
</evidence>
<dbReference type="GO" id="GO:0050661">
    <property type="term" value="F:NADP binding"/>
    <property type="evidence" value="ECO:0007669"/>
    <property type="project" value="TreeGrafter"/>
</dbReference>
<reference evidence="13 14" key="1">
    <citation type="submission" date="2023-03" db="EMBL/GenBank/DDBJ databases">
        <title>YIM 152171 draft genome.</title>
        <authorList>
            <person name="Yang Z."/>
        </authorList>
    </citation>
    <scope>NUCLEOTIDE SEQUENCE [LARGE SCALE GENOMIC DNA]</scope>
    <source>
        <strain evidence="13 14">YIM 152171</strain>
    </source>
</reference>
<evidence type="ECO:0000259" key="11">
    <source>
        <dbReference type="Pfam" id="PF02558"/>
    </source>
</evidence>
<evidence type="ECO:0000256" key="5">
    <source>
        <dbReference type="ARBA" id="ARBA00022655"/>
    </source>
</evidence>
<evidence type="ECO:0000256" key="3">
    <source>
        <dbReference type="ARBA" id="ARBA00013014"/>
    </source>
</evidence>
<feature type="domain" description="Ketopantoate reductase N-terminal" evidence="11">
    <location>
        <begin position="4"/>
        <end position="151"/>
    </location>
</feature>
<protein>
    <recommendedName>
        <fullName evidence="4 10">2-dehydropantoate 2-reductase</fullName>
        <ecNumber evidence="3 10">1.1.1.169</ecNumber>
    </recommendedName>
    <alternativeName>
        <fullName evidence="8 10">Ketopantoate reductase</fullName>
    </alternativeName>
</protein>
<keyword evidence="6 10" id="KW-0521">NADP</keyword>
<evidence type="ECO:0000313" key="14">
    <source>
        <dbReference type="Proteomes" id="UP001301140"/>
    </source>
</evidence>
<evidence type="ECO:0000256" key="2">
    <source>
        <dbReference type="ARBA" id="ARBA00007870"/>
    </source>
</evidence>
<name>A0AAP4D7K6_9PROT</name>
<dbReference type="EMBL" id="JARGEQ010000126">
    <property type="protein sequence ID" value="MDF1587336.1"/>
    <property type="molecule type" value="Genomic_DNA"/>
</dbReference>
<dbReference type="NCBIfam" id="TIGR00745">
    <property type="entry name" value="apbA_panE"/>
    <property type="match status" value="1"/>
</dbReference>
<evidence type="ECO:0000256" key="8">
    <source>
        <dbReference type="ARBA" id="ARBA00032024"/>
    </source>
</evidence>
<sequence length="327" mass="34727">MNLCVIGAGALGGSFAARLSKAGAEVTLVDAWAEHVAAINKDGLEAAGVPRPLHVRLPAFLPADARGSFDAALIATDANSTGEAAQTARRLLRPDGIALTLQNGIGNIETLCAALGAERVIGGSTTCSFRREGPGRVEQTHLDVTSIGELDGRITPRVEALGALFKKAGYETVVSEDIMTVVWGKFVTNVAVNALCAVTGLRLGEAARLEATATFQERILDEAFAVVRARNIPVPEAKLRAGIKERTWRKFSEPSMLQHVNAGRRTEIDALNGALVREAAALGIATPFNEALTMLLKGRELAQQRRLHEGEPDWAALEKAAADEPRT</sequence>
<dbReference type="RefSeq" id="WP_327789754.1">
    <property type="nucleotide sequence ID" value="NZ_JARGEQ010000126.1"/>
</dbReference>
<dbReference type="GO" id="GO:0015940">
    <property type="term" value="P:pantothenate biosynthetic process"/>
    <property type="evidence" value="ECO:0007669"/>
    <property type="project" value="UniProtKB-KW"/>
</dbReference>
<keyword evidence="14" id="KW-1185">Reference proteome</keyword>
<evidence type="ECO:0000256" key="1">
    <source>
        <dbReference type="ARBA" id="ARBA00004994"/>
    </source>
</evidence>
<proteinExistence type="inferred from homology"/>
<comment type="caution">
    <text evidence="13">The sequence shown here is derived from an EMBL/GenBank/DDBJ whole genome shotgun (WGS) entry which is preliminary data.</text>
</comment>
<evidence type="ECO:0000259" key="12">
    <source>
        <dbReference type="Pfam" id="PF08546"/>
    </source>
</evidence>
<dbReference type="SUPFAM" id="SSF48179">
    <property type="entry name" value="6-phosphogluconate dehydrogenase C-terminal domain-like"/>
    <property type="match status" value="1"/>
</dbReference>
<dbReference type="InterPro" id="IPR003710">
    <property type="entry name" value="ApbA"/>
</dbReference>
<gene>
    <name evidence="13" type="ORF">PZ740_13195</name>
</gene>
<dbReference type="Pfam" id="PF08546">
    <property type="entry name" value="ApbA_C"/>
    <property type="match status" value="1"/>
</dbReference>
<keyword evidence="5 10" id="KW-0566">Pantothenate biosynthesis</keyword>
<dbReference type="Proteomes" id="UP001301140">
    <property type="component" value="Unassembled WGS sequence"/>
</dbReference>
<dbReference type="PANTHER" id="PTHR43765:SF2">
    <property type="entry name" value="2-DEHYDROPANTOATE 2-REDUCTASE"/>
    <property type="match status" value="1"/>
</dbReference>
<keyword evidence="7 10" id="KW-0560">Oxidoreductase</keyword>
<evidence type="ECO:0000313" key="13">
    <source>
        <dbReference type="EMBL" id="MDF1587336.1"/>
    </source>
</evidence>
<dbReference type="InterPro" id="IPR013328">
    <property type="entry name" value="6PGD_dom2"/>
</dbReference>
<evidence type="ECO:0000256" key="10">
    <source>
        <dbReference type="RuleBase" id="RU362068"/>
    </source>
</evidence>
<comment type="pathway">
    <text evidence="1 10">Cofactor biosynthesis; (R)-pantothenate biosynthesis; (R)-pantoate from 3-methyl-2-oxobutanoate: step 2/2.</text>
</comment>
<evidence type="ECO:0000256" key="9">
    <source>
        <dbReference type="ARBA" id="ARBA00048793"/>
    </source>
</evidence>
<accession>A0AAP4D7K6</accession>
<organism evidence="13 14">
    <name type="scientific">Marinimicrococcus flavescens</name>
    <dbReference type="NCBI Taxonomy" id="3031815"/>
    <lineage>
        <taxon>Bacteria</taxon>
        <taxon>Pseudomonadati</taxon>
        <taxon>Pseudomonadota</taxon>
        <taxon>Alphaproteobacteria</taxon>
        <taxon>Geminicoccales</taxon>
        <taxon>Geminicoccaceae</taxon>
        <taxon>Marinimicrococcus</taxon>
    </lineage>
</organism>
<dbReference type="AlphaFoldDB" id="A0AAP4D7K6"/>
<comment type="function">
    <text evidence="10">Catalyzes the NADPH-dependent reduction of ketopantoate into pantoic acid.</text>
</comment>
<dbReference type="InterPro" id="IPR013752">
    <property type="entry name" value="KPA_reductase"/>
</dbReference>
<evidence type="ECO:0000256" key="4">
    <source>
        <dbReference type="ARBA" id="ARBA00019465"/>
    </source>
</evidence>
<dbReference type="Pfam" id="PF02558">
    <property type="entry name" value="ApbA"/>
    <property type="match status" value="1"/>
</dbReference>
<dbReference type="InterPro" id="IPR050838">
    <property type="entry name" value="Ketopantoate_reductase"/>
</dbReference>
<comment type="similarity">
    <text evidence="2 10">Belongs to the ketopantoate reductase family.</text>
</comment>
<dbReference type="InterPro" id="IPR008927">
    <property type="entry name" value="6-PGluconate_DH-like_C_sf"/>
</dbReference>
<comment type="catalytic activity">
    <reaction evidence="9 10">
        <text>(R)-pantoate + NADP(+) = 2-dehydropantoate + NADPH + H(+)</text>
        <dbReference type="Rhea" id="RHEA:16233"/>
        <dbReference type="ChEBI" id="CHEBI:11561"/>
        <dbReference type="ChEBI" id="CHEBI:15378"/>
        <dbReference type="ChEBI" id="CHEBI:15980"/>
        <dbReference type="ChEBI" id="CHEBI:57783"/>
        <dbReference type="ChEBI" id="CHEBI:58349"/>
        <dbReference type="EC" id="1.1.1.169"/>
    </reaction>
</comment>
<dbReference type="GO" id="GO:0005737">
    <property type="term" value="C:cytoplasm"/>
    <property type="evidence" value="ECO:0007669"/>
    <property type="project" value="TreeGrafter"/>
</dbReference>
<dbReference type="InterPro" id="IPR036291">
    <property type="entry name" value="NAD(P)-bd_dom_sf"/>
</dbReference>
<dbReference type="SUPFAM" id="SSF51735">
    <property type="entry name" value="NAD(P)-binding Rossmann-fold domains"/>
    <property type="match status" value="1"/>
</dbReference>
<feature type="domain" description="Ketopantoate reductase C-terminal" evidence="12">
    <location>
        <begin position="177"/>
        <end position="300"/>
    </location>
</feature>
<dbReference type="Gene3D" id="1.10.1040.10">
    <property type="entry name" value="N-(1-d-carboxylethyl)-l-norvaline Dehydrogenase, domain 2"/>
    <property type="match status" value="1"/>
</dbReference>